<keyword evidence="7" id="KW-0963">Cytoplasm</keyword>
<feature type="site" description="Transition state stabilizer" evidence="7">
    <location>
        <position position="87"/>
    </location>
</feature>
<comment type="subcellular location">
    <subcellularLocation>
        <location evidence="7">Cytoplasm</location>
    </subcellularLocation>
</comment>
<accession>A0ABT3ZRJ1</accession>
<evidence type="ECO:0000259" key="11">
    <source>
        <dbReference type="PROSITE" id="PS00907"/>
    </source>
</evidence>
<keyword evidence="5 7" id="KW-0456">Lyase</keyword>
<gene>
    <name evidence="7 12" type="primary">hemE</name>
    <name evidence="12" type="ORF">OVY01_18585</name>
</gene>
<sequence>MIEAQPQAASAAPLLNDTFLRALLRQPTDHTPIWLMRQAGRYLPEYNATRARAGSFLGLAKNPDYATEVTLQPLERYPLDAAILFSDILTIPDAMGLGLEFTQGEGPSFAKPVRTEADVAALQVPDIAATLGYVTGAVAEIRRALIDGQGRQRVPLIGFSGSPWTLACYMVEGRGSSDFRTVKTMLYARPDLMHRILDVNARSVIAYLNAQIEAGAQAAMIFDTWGGALADGAYQEFSLAYIRQIVAGLIREHEGRKVPVIAFTKGGGLWLEQIAASGVDAVGLDWTVDPRAARQRVAGKVALQGSLDPSILFAPPETIRAEARRLLDAYGPEAGHVFNLGHGISQFTPPDHVISLVDEVHAYSRKQRQGLAAG</sequence>
<dbReference type="NCBIfam" id="TIGR01464">
    <property type="entry name" value="hemE"/>
    <property type="match status" value="1"/>
</dbReference>
<feature type="binding site" evidence="7">
    <location>
        <position position="342"/>
    </location>
    <ligand>
        <name>substrate</name>
    </ligand>
</feature>
<feature type="binding site" evidence="7">
    <location>
        <position position="169"/>
    </location>
    <ligand>
        <name>substrate</name>
    </ligand>
</feature>
<proteinExistence type="inferred from homology"/>
<feature type="binding site" evidence="7">
    <location>
        <begin position="37"/>
        <end position="41"/>
    </location>
    <ligand>
        <name>substrate</name>
    </ligand>
</feature>
<comment type="catalytic activity">
    <reaction evidence="7 8">
        <text>uroporphyrinogen III + 4 H(+) = coproporphyrinogen III + 4 CO2</text>
        <dbReference type="Rhea" id="RHEA:19865"/>
        <dbReference type="ChEBI" id="CHEBI:15378"/>
        <dbReference type="ChEBI" id="CHEBI:16526"/>
        <dbReference type="ChEBI" id="CHEBI:57308"/>
        <dbReference type="ChEBI" id="CHEBI:57309"/>
        <dbReference type="EC" id="4.1.1.37"/>
    </reaction>
</comment>
<evidence type="ECO:0000256" key="1">
    <source>
        <dbReference type="ARBA" id="ARBA00004804"/>
    </source>
</evidence>
<keyword evidence="13" id="KW-1185">Reference proteome</keyword>
<evidence type="ECO:0000256" key="4">
    <source>
        <dbReference type="ARBA" id="ARBA00022793"/>
    </source>
</evidence>
<dbReference type="InterPro" id="IPR006361">
    <property type="entry name" value="Uroporphyrinogen_deCO2ase_HemE"/>
</dbReference>
<reference evidence="12" key="1">
    <citation type="submission" date="2022-11" db="EMBL/GenBank/DDBJ databases">
        <title>Robbsia betulipollinis sp. nov., isolated from pollen of birch (Betula pendula).</title>
        <authorList>
            <person name="Shi H."/>
            <person name="Ambika Manirajan B."/>
            <person name="Ratering S."/>
            <person name="Geissler-Plaum R."/>
            <person name="Schnell S."/>
        </authorList>
    </citation>
    <scope>NUCLEOTIDE SEQUENCE</scope>
    <source>
        <strain evidence="12">Bb-Pol-6</strain>
    </source>
</reference>
<name>A0ABT3ZRJ1_9BURK</name>
<dbReference type="PANTHER" id="PTHR21091:SF169">
    <property type="entry name" value="UROPORPHYRINOGEN DECARBOXYLASE"/>
    <property type="match status" value="1"/>
</dbReference>
<dbReference type="EC" id="4.1.1.37" evidence="3 7"/>
<dbReference type="Proteomes" id="UP001082899">
    <property type="component" value="Unassembled WGS sequence"/>
</dbReference>
<comment type="similarity">
    <text evidence="2 7 9">Belongs to the uroporphyrinogen decarboxylase family.</text>
</comment>
<evidence type="ECO:0000259" key="10">
    <source>
        <dbReference type="PROSITE" id="PS00906"/>
    </source>
</evidence>
<evidence type="ECO:0000256" key="6">
    <source>
        <dbReference type="ARBA" id="ARBA00023244"/>
    </source>
</evidence>
<evidence type="ECO:0000313" key="13">
    <source>
        <dbReference type="Proteomes" id="UP001082899"/>
    </source>
</evidence>
<keyword evidence="6 7" id="KW-0627">Porphyrin biosynthesis</keyword>
<dbReference type="Pfam" id="PF01208">
    <property type="entry name" value="URO-D"/>
    <property type="match status" value="1"/>
</dbReference>
<dbReference type="GO" id="GO:0004853">
    <property type="term" value="F:uroporphyrinogen decarboxylase activity"/>
    <property type="evidence" value="ECO:0007669"/>
    <property type="project" value="UniProtKB-EC"/>
</dbReference>
<dbReference type="PROSITE" id="PS00906">
    <property type="entry name" value="UROD_1"/>
    <property type="match status" value="1"/>
</dbReference>
<evidence type="ECO:0000256" key="3">
    <source>
        <dbReference type="ARBA" id="ARBA00012288"/>
    </source>
</evidence>
<comment type="function">
    <text evidence="7">Catalyzes the decarboxylation of four acetate groups of uroporphyrinogen-III to yield coproporphyrinogen-III.</text>
</comment>
<dbReference type="CDD" id="cd00717">
    <property type="entry name" value="URO-D"/>
    <property type="match status" value="1"/>
</dbReference>
<dbReference type="InterPro" id="IPR038071">
    <property type="entry name" value="UROD/MetE-like_sf"/>
</dbReference>
<comment type="pathway">
    <text evidence="1 7 8">Porphyrin-containing compound metabolism; protoporphyrin-IX biosynthesis; coproporphyrinogen-III from 5-aminolevulinate: step 4/4.</text>
</comment>
<feature type="binding site" evidence="7">
    <location>
        <position position="87"/>
    </location>
    <ligand>
        <name>substrate</name>
    </ligand>
</feature>
<feature type="domain" description="Uroporphyrinogen decarboxylase (URO-D)" evidence="11">
    <location>
        <begin position="157"/>
        <end position="173"/>
    </location>
</feature>
<evidence type="ECO:0000256" key="5">
    <source>
        <dbReference type="ARBA" id="ARBA00023239"/>
    </source>
</evidence>
<feature type="binding site" evidence="7">
    <location>
        <position position="224"/>
    </location>
    <ligand>
        <name>substrate</name>
    </ligand>
</feature>
<evidence type="ECO:0000256" key="8">
    <source>
        <dbReference type="RuleBase" id="RU000554"/>
    </source>
</evidence>
<feature type="domain" description="Uroporphyrinogen decarboxylase (URO-D)" evidence="10">
    <location>
        <begin position="32"/>
        <end position="41"/>
    </location>
</feature>
<keyword evidence="4 7" id="KW-0210">Decarboxylase</keyword>
<dbReference type="SUPFAM" id="SSF51726">
    <property type="entry name" value="UROD/MetE-like"/>
    <property type="match status" value="1"/>
</dbReference>
<comment type="subunit">
    <text evidence="7">Homodimer.</text>
</comment>
<comment type="caution">
    <text evidence="7">Lacks conserved residue(s) required for the propagation of feature annotation.</text>
</comment>
<comment type="caution">
    <text evidence="12">The sequence shown here is derived from an EMBL/GenBank/DDBJ whole genome shotgun (WGS) entry which is preliminary data.</text>
</comment>
<protein>
    <recommendedName>
        <fullName evidence="3 7">Uroporphyrinogen decarboxylase</fullName>
        <shortName evidence="7">UPD</shortName>
        <shortName evidence="7">URO-D</shortName>
        <ecNumber evidence="3 7">4.1.1.37</ecNumber>
    </recommendedName>
</protein>
<dbReference type="HAMAP" id="MF_00218">
    <property type="entry name" value="URO_D"/>
    <property type="match status" value="1"/>
</dbReference>
<dbReference type="InterPro" id="IPR000257">
    <property type="entry name" value="Uroporphyrinogen_deCOase"/>
</dbReference>
<evidence type="ECO:0000256" key="9">
    <source>
        <dbReference type="RuleBase" id="RU004169"/>
    </source>
</evidence>
<organism evidence="12 13">
    <name type="scientific">Robbsia betulipollinis</name>
    <dbReference type="NCBI Taxonomy" id="2981849"/>
    <lineage>
        <taxon>Bacteria</taxon>
        <taxon>Pseudomonadati</taxon>
        <taxon>Pseudomonadota</taxon>
        <taxon>Betaproteobacteria</taxon>
        <taxon>Burkholderiales</taxon>
        <taxon>Burkholderiaceae</taxon>
        <taxon>Robbsia</taxon>
    </lineage>
</organism>
<evidence type="ECO:0000256" key="2">
    <source>
        <dbReference type="ARBA" id="ARBA00009935"/>
    </source>
</evidence>
<dbReference type="Gene3D" id="3.20.20.210">
    <property type="match status" value="1"/>
</dbReference>
<evidence type="ECO:0000313" key="12">
    <source>
        <dbReference type="EMBL" id="MCY0389156.1"/>
    </source>
</evidence>
<dbReference type="EMBL" id="JAPMXC010000010">
    <property type="protein sequence ID" value="MCY0389156.1"/>
    <property type="molecule type" value="Genomic_DNA"/>
</dbReference>
<dbReference type="PANTHER" id="PTHR21091">
    <property type="entry name" value="METHYLTETRAHYDROFOLATE:HOMOCYSTEINE METHYLTRANSFERASE RELATED"/>
    <property type="match status" value="1"/>
</dbReference>
<evidence type="ECO:0000256" key="7">
    <source>
        <dbReference type="HAMAP-Rule" id="MF_00218"/>
    </source>
</evidence>
<dbReference type="PROSITE" id="PS00907">
    <property type="entry name" value="UROD_2"/>
    <property type="match status" value="1"/>
</dbReference>